<evidence type="ECO:0000313" key="3">
    <source>
        <dbReference type="Proteomes" id="UP001385951"/>
    </source>
</evidence>
<gene>
    <name evidence="2" type="ORF">QCA50_000969</name>
</gene>
<protein>
    <recommendedName>
        <fullName evidence="1">XPG-I domain-containing protein</fullName>
    </recommendedName>
</protein>
<comment type="caution">
    <text evidence="2">The sequence shown here is derived from an EMBL/GenBank/DDBJ whole genome shotgun (WGS) entry which is preliminary data.</text>
</comment>
<evidence type="ECO:0000259" key="1">
    <source>
        <dbReference type="Pfam" id="PF00867"/>
    </source>
</evidence>
<dbReference type="GO" id="GO:0004518">
    <property type="term" value="F:nuclease activity"/>
    <property type="evidence" value="ECO:0007669"/>
    <property type="project" value="InterPro"/>
</dbReference>
<dbReference type="EMBL" id="JASBNA010000001">
    <property type="protein sequence ID" value="KAK7696315.1"/>
    <property type="molecule type" value="Genomic_DNA"/>
</dbReference>
<dbReference type="InterPro" id="IPR029060">
    <property type="entry name" value="PIN-like_dom_sf"/>
</dbReference>
<proteinExistence type="predicted"/>
<accession>A0AAW0GSW3</accession>
<reference evidence="2 3" key="1">
    <citation type="submission" date="2022-09" db="EMBL/GenBank/DDBJ databases">
        <authorList>
            <person name="Palmer J.M."/>
        </authorList>
    </citation>
    <scope>NUCLEOTIDE SEQUENCE [LARGE SCALE GENOMIC DNA]</scope>
    <source>
        <strain evidence="2 3">DSM 7382</strain>
    </source>
</reference>
<name>A0AAW0GSW3_9APHY</name>
<feature type="domain" description="XPG-I" evidence="1">
    <location>
        <begin position="119"/>
        <end position="198"/>
    </location>
</feature>
<dbReference type="InterPro" id="IPR006086">
    <property type="entry name" value="XPG-I_dom"/>
</dbReference>
<dbReference type="Gene3D" id="3.40.50.1010">
    <property type="entry name" value="5'-nuclease"/>
    <property type="match status" value="1"/>
</dbReference>
<evidence type="ECO:0000313" key="2">
    <source>
        <dbReference type="EMBL" id="KAK7696315.1"/>
    </source>
</evidence>
<dbReference type="Proteomes" id="UP001385951">
    <property type="component" value="Unassembled WGS sequence"/>
</dbReference>
<dbReference type="SUPFAM" id="SSF88723">
    <property type="entry name" value="PIN domain-like"/>
    <property type="match status" value="1"/>
</dbReference>
<sequence length="415" mass="47098">MDCDPLRQLWKYPDQLVWFKEWTIQQASYIPVNKPPFTLGVNASEWIIDLERPVNILNSIYTRPRSVGEIRSEIIMHLGHYISLPLHLIFVEDVPHITKLSRSTQKIWELMKTLVEAFGFHWHTAPIYAITELAHMNKLGFVHAIITDDFRTFLYGADMLIGRLTFTPDTLNHTGASIYQLKSGLSCSSLILIHLLCGHAHLFGNTGWSIEKALEAVRCGHDDQLCDSYQQFSPADFIAFCPIFRAELEAINDVPRLSSSFPAGDILATLLSPTVSSKHVLSLQLNTYRGYTFPRAHLLANILKGTALMDTSIHMSICQGLALRLLLDCRDVPWGLRNSLAWSIKHFEPFPEDIIRTFNIVTTRITVNPEAMNTMWMELTGGLVNEIILGEYSHTFALPVILLRDVPSYIITRLV</sequence>
<keyword evidence="3" id="KW-1185">Reference proteome</keyword>
<organism evidence="2 3">
    <name type="scientific">Cerrena zonata</name>
    <dbReference type="NCBI Taxonomy" id="2478898"/>
    <lineage>
        <taxon>Eukaryota</taxon>
        <taxon>Fungi</taxon>
        <taxon>Dikarya</taxon>
        <taxon>Basidiomycota</taxon>
        <taxon>Agaricomycotina</taxon>
        <taxon>Agaricomycetes</taxon>
        <taxon>Polyporales</taxon>
        <taxon>Cerrenaceae</taxon>
        <taxon>Cerrena</taxon>
    </lineage>
</organism>
<dbReference type="Pfam" id="PF00867">
    <property type="entry name" value="XPG_I"/>
    <property type="match status" value="1"/>
</dbReference>
<dbReference type="AlphaFoldDB" id="A0AAW0GSW3"/>